<proteinExistence type="predicted"/>
<sequence length="209" mass="22118">MIDLATLAVFSGAVLLLLLSPGPNMAFVISHGVTHGWRGGVASALGISVADLLLTALTATGVTALVASWPPSFDVIRYAGVVYLLWLVVKTLQKNPGLDAAQVNRVPLGRVFLQAMFNSLLNPKALLFFVVFLPQFVRPQAGSIAVQLMVLGGVLTLIAGVFHAVLGIFGGGLSRFFARRSKGAWLQKWGLATVLTVLAVRLAVMSRPS</sequence>
<dbReference type="AlphaFoldDB" id="A0A0H5AK48"/>
<dbReference type="Proteomes" id="UP000036608">
    <property type="component" value="Chromosome"/>
</dbReference>
<gene>
    <name evidence="7" type="ORF">AA957_04440</name>
</gene>
<reference evidence="8" key="2">
    <citation type="submission" date="2015-05" db="EMBL/GenBank/DDBJ databases">
        <authorList>
            <person name="Swarnkar M.K."/>
            <person name="Vyas P."/>
            <person name="Rahi P."/>
            <person name="Thakur R."/>
            <person name="Thakur N."/>
            <person name="Singh A.K."/>
            <person name="Gulati A."/>
        </authorList>
    </citation>
    <scope>NUCLEOTIDE SEQUENCE [LARGE SCALE GENOMIC DNA]</scope>
    <source>
        <strain evidence="8">745</strain>
    </source>
</reference>
<keyword evidence="5 6" id="KW-0472">Membrane</keyword>
<dbReference type="RefSeq" id="WP_049713382.1">
    <property type="nucleotide sequence ID" value="NZ_CP011507.1"/>
</dbReference>
<dbReference type="EMBL" id="CP011507">
    <property type="protein sequence ID" value="AKS10110.1"/>
    <property type="molecule type" value="Genomic_DNA"/>
</dbReference>
<keyword evidence="4 6" id="KW-1133">Transmembrane helix</keyword>
<dbReference type="GO" id="GO:0015171">
    <property type="term" value="F:amino acid transmembrane transporter activity"/>
    <property type="evidence" value="ECO:0007669"/>
    <property type="project" value="TreeGrafter"/>
</dbReference>
<accession>A0A0H5AK48</accession>
<feature type="transmembrane region" description="Helical" evidence="6">
    <location>
        <begin position="112"/>
        <end position="133"/>
    </location>
</feature>
<feature type="transmembrane region" description="Helical" evidence="6">
    <location>
        <begin position="186"/>
        <end position="204"/>
    </location>
</feature>
<feature type="transmembrane region" description="Helical" evidence="6">
    <location>
        <begin position="42"/>
        <end position="68"/>
    </location>
</feature>
<name>A0A0H5AK48_9PSED</name>
<comment type="subcellular location">
    <subcellularLocation>
        <location evidence="1">Cell membrane</location>
        <topology evidence="1">Multi-pass membrane protein</topology>
    </subcellularLocation>
</comment>
<reference evidence="7 8" key="1">
    <citation type="journal article" date="2015" name="Genome Announc.">
        <title>Complete Genome Sequence of the Rhizobacterium Pseudomonas trivialis Strain IHBB745 with Multiple Plant Growth-Promoting Activities and Tolerance to Desiccation and Alkalinity.</title>
        <authorList>
            <person name="Gulati A."/>
            <person name="Swarnkar M.K."/>
            <person name="Vyas P."/>
            <person name="Rahi P."/>
            <person name="Thakur R."/>
            <person name="Thakur N."/>
            <person name="Singh A.K."/>
        </authorList>
    </citation>
    <scope>NUCLEOTIDE SEQUENCE [LARGE SCALE GENOMIC DNA]</scope>
    <source>
        <strain evidence="8">745</strain>
    </source>
</reference>
<evidence type="ECO:0000256" key="2">
    <source>
        <dbReference type="ARBA" id="ARBA00022475"/>
    </source>
</evidence>
<dbReference type="GO" id="GO:0005886">
    <property type="term" value="C:plasma membrane"/>
    <property type="evidence" value="ECO:0007669"/>
    <property type="project" value="UniProtKB-SubCell"/>
</dbReference>
<keyword evidence="2" id="KW-1003">Cell membrane</keyword>
<evidence type="ECO:0000256" key="1">
    <source>
        <dbReference type="ARBA" id="ARBA00004651"/>
    </source>
</evidence>
<evidence type="ECO:0000256" key="4">
    <source>
        <dbReference type="ARBA" id="ARBA00022989"/>
    </source>
</evidence>
<dbReference type="PANTHER" id="PTHR30086">
    <property type="entry name" value="ARGININE EXPORTER PROTEIN ARGO"/>
    <property type="match status" value="1"/>
</dbReference>
<dbReference type="OrthoDB" id="9784202at2"/>
<dbReference type="PIRSF" id="PIRSF006324">
    <property type="entry name" value="LeuE"/>
    <property type="match status" value="1"/>
</dbReference>
<evidence type="ECO:0000313" key="8">
    <source>
        <dbReference type="Proteomes" id="UP000036608"/>
    </source>
</evidence>
<dbReference type="InterPro" id="IPR001123">
    <property type="entry name" value="LeuE-type"/>
</dbReference>
<evidence type="ECO:0000256" key="6">
    <source>
        <dbReference type="SAM" id="Phobius"/>
    </source>
</evidence>
<protein>
    <submittedName>
        <fullName evidence="7">Lysine transporter LysE</fullName>
    </submittedName>
</protein>
<feature type="transmembrane region" description="Helical" evidence="6">
    <location>
        <begin position="145"/>
        <end position="166"/>
    </location>
</feature>
<evidence type="ECO:0000256" key="5">
    <source>
        <dbReference type="ARBA" id="ARBA00023136"/>
    </source>
</evidence>
<organism evidence="7 8">
    <name type="scientific">Pseudomonas trivialis</name>
    <dbReference type="NCBI Taxonomy" id="200450"/>
    <lineage>
        <taxon>Bacteria</taxon>
        <taxon>Pseudomonadati</taxon>
        <taxon>Pseudomonadota</taxon>
        <taxon>Gammaproteobacteria</taxon>
        <taxon>Pseudomonadales</taxon>
        <taxon>Pseudomonadaceae</taxon>
        <taxon>Pseudomonas</taxon>
    </lineage>
</organism>
<dbReference type="KEGG" id="ptv:AA957_04440"/>
<dbReference type="Pfam" id="PF01810">
    <property type="entry name" value="LysE"/>
    <property type="match status" value="1"/>
</dbReference>
<dbReference type="PATRIC" id="fig|200450.3.peg.932"/>
<evidence type="ECO:0000256" key="3">
    <source>
        <dbReference type="ARBA" id="ARBA00022692"/>
    </source>
</evidence>
<keyword evidence="3 6" id="KW-0812">Transmembrane</keyword>
<evidence type="ECO:0000313" key="7">
    <source>
        <dbReference type="EMBL" id="AKS10110.1"/>
    </source>
</evidence>
<dbReference type="PANTHER" id="PTHR30086:SF20">
    <property type="entry name" value="ARGININE EXPORTER PROTEIN ARGO-RELATED"/>
    <property type="match status" value="1"/>
</dbReference>